<dbReference type="InterPro" id="IPR041555">
    <property type="entry name" value="MG3"/>
</dbReference>
<keyword evidence="5 9" id="KW-0732">Signal</keyword>
<dbReference type="Gene3D" id="2.60.40.1940">
    <property type="match status" value="1"/>
</dbReference>
<feature type="domain" description="Macroglobulin" evidence="10">
    <location>
        <begin position="150"/>
        <end position="243"/>
    </location>
</feature>
<organism evidence="14 15">
    <name type="scientific">Sinocyclocheilus anshuiensis</name>
    <dbReference type="NCBI Taxonomy" id="1608454"/>
    <lineage>
        <taxon>Eukaryota</taxon>
        <taxon>Metazoa</taxon>
        <taxon>Chordata</taxon>
        <taxon>Craniata</taxon>
        <taxon>Vertebrata</taxon>
        <taxon>Euteleostomi</taxon>
        <taxon>Actinopterygii</taxon>
        <taxon>Neopterygii</taxon>
        <taxon>Teleostei</taxon>
        <taxon>Ostariophysi</taxon>
        <taxon>Cypriniformes</taxon>
        <taxon>Cyprinidae</taxon>
        <taxon>Cyprininae</taxon>
        <taxon>Sinocyclocheilus</taxon>
    </lineage>
</organism>
<reference evidence="14" key="1">
    <citation type="submission" date="2025-08" db="UniProtKB">
        <authorList>
            <consortium name="Ensembl"/>
        </authorList>
    </citation>
    <scope>IDENTIFICATION</scope>
</reference>
<dbReference type="InterPro" id="IPR002890">
    <property type="entry name" value="MG2"/>
</dbReference>
<evidence type="ECO:0000256" key="1">
    <source>
        <dbReference type="ARBA" id="ARBA00004613"/>
    </source>
</evidence>
<keyword evidence="15" id="KW-1185">Reference proteome</keyword>
<keyword evidence="4" id="KW-0646">Protease inhibitor</keyword>
<evidence type="ECO:0000256" key="7">
    <source>
        <dbReference type="ARBA" id="ARBA00023157"/>
    </source>
</evidence>
<evidence type="ECO:0000256" key="6">
    <source>
        <dbReference type="ARBA" id="ARBA00022900"/>
    </source>
</evidence>
<name>A0A671RHW2_9TELE</name>
<dbReference type="GO" id="GO:0004867">
    <property type="term" value="F:serine-type endopeptidase inhibitor activity"/>
    <property type="evidence" value="ECO:0007669"/>
    <property type="project" value="UniProtKB-KW"/>
</dbReference>
<keyword evidence="3" id="KW-0964">Secreted</keyword>
<dbReference type="Gene3D" id="2.60.40.1930">
    <property type="match status" value="2"/>
</dbReference>
<keyword evidence="7" id="KW-1015">Disulfide bond</keyword>
<proteinExistence type="inferred from homology"/>
<evidence type="ECO:0008006" key="16">
    <source>
        <dbReference type="Google" id="ProtNLM"/>
    </source>
</evidence>
<evidence type="ECO:0000256" key="9">
    <source>
        <dbReference type="SAM" id="SignalP"/>
    </source>
</evidence>
<dbReference type="Proteomes" id="UP000472260">
    <property type="component" value="Unassembled WGS sequence"/>
</dbReference>
<dbReference type="Gene3D" id="2.60.40.10">
    <property type="entry name" value="Immunoglobulins"/>
    <property type="match status" value="1"/>
</dbReference>
<dbReference type="InterPro" id="IPR013783">
    <property type="entry name" value="Ig-like_fold"/>
</dbReference>
<evidence type="ECO:0000259" key="13">
    <source>
        <dbReference type="Pfam" id="PF17791"/>
    </source>
</evidence>
<evidence type="ECO:0000313" key="14">
    <source>
        <dbReference type="Ensembl" id="ENSSANP00000082914.1"/>
    </source>
</evidence>
<dbReference type="FunFam" id="2.60.40.1930:FF:000001">
    <property type="entry name" value="CD109 isoform 3"/>
    <property type="match status" value="1"/>
</dbReference>
<evidence type="ECO:0000259" key="11">
    <source>
        <dbReference type="Pfam" id="PF17789"/>
    </source>
</evidence>
<comment type="similarity">
    <text evidence="2">Belongs to the protease inhibitor I39 (alpha-2-macroglobulin) family.</text>
</comment>
<dbReference type="FunFam" id="2.60.40.1940:FF:000001">
    <property type="entry name" value="Complement component C3"/>
    <property type="match status" value="1"/>
</dbReference>
<evidence type="ECO:0000256" key="4">
    <source>
        <dbReference type="ARBA" id="ARBA00022690"/>
    </source>
</evidence>
<dbReference type="InterPro" id="IPR050473">
    <property type="entry name" value="A2M/Complement_sys"/>
</dbReference>
<evidence type="ECO:0000256" key="5">
    <source>
        <dbReference type="ARBA" id="ARBA00022729"/>
    </source>
</evidence>
<dbReference type="Ensembl" id="ENSSANT00000088109.1">
    <property type="protein sequence ID" value="ENSSANP00000082914.1"/>
    <property type="gene ID" value="ENSSANG00000041112.1"/>
</dbReference>
<dbReference type="InterPro" id="IPR041425">
    <property type="entry name" value="C3/4/5_MG1"/>
</dbReference>
<evidence type="ECO:0000256" key="3">
    <source>
        <dbReference type="ARBA" id="ARBA00022525"/>
    </source>
</evidence>
<sequence length="510" mass="56872">MLLPLLLWTALLCHVSDVRTSFQRHKRTVWGPNMRIVEPVIDHSPTFYVLAPAKIRPGTKQNILLEGHKLSRQLTVGIAVYDYPVSQTALMTGSVILNSKNNYSALKTIEIDPNVLQPDGKKKYVKIVAQFRAFHRAERVLPVSFRSGYIFIQTDKPVYNPGDNVRCRAFVSDTEFRAAERTISLEIQNPDDIAVHGISRAKAIDGILSNTYPLSSVVKEGKWKVVAKFDQGKENIFSREFEVKKYVLPAFNVTLTPKTSHLRLDAEKLEVEITARYLYGEPVKGVAYVLFGIEIDGEKKRLTSMKQLNDLNGGHVSLTLEEIKKAYLDTNSLLGSSVYVKASVMTSSGSDLVEAEKSGIKIVMSPYMLSIIDTPKYFKPGLPLAMTVTVSDHDGSPAHNTPVKISFLENPITVHSGTIKVSINVPVKYSSTILKVETADPSLKPEQQAVQEMRVESYVSFIGYRNYLHISVGNSPVVVGSTLNIRLVPVFGNAIYHGNDYARYCYRGLF</sequence>
<dbReference type="PANTHER" id="PTHR11412">
    <property type="entry name" value="MACROGLOBULIN / COMPLEMENT"/>
    <property type="match status" value="1"/>
</dbReference>
<dbReference type="PANTHER" id="PTHR11412:SF167">
    <property type="entry name" value="COMPLEMENT COMPONENT C3B, TANDEM DUPLICATE 1 ISOFORM X1-RELATED"/>
    <property type="match status" value="1"/>
</dbReference>
<evidence type="ECO:0000256" key="2">
    <source>
        <dbReference type="ARBA" id="ARBA00010952"/>
    </source>
</evidence>
<comment type="subcellular location">
    <subcellularLocation>
        <location evidence="1">Secreted</location>
    </subcellularLocation>
</comment>
<dbReference type="AlphaFoldDB" id="A0A671RHW2"/>
<dbReference type="Pfam" id="PF01835">
    <property type="entry name" value="MG2"/>
    <property type="match status" value="1"/>
</dbReference>
<dbReference type="InterPro" id="IPR040839">
    <property type="entry name" value="MG4"/>
</dbReference>
<reference evidence="14" key="2">
    <citation type="submission" date="2025-09" db="UniProtKB">
        <authorList>
            <consortium name="Ensembl"/>
        </authorList>
    </citation>
    <scope>IDENTIFICATION</scope>
</reference>
<feature type="domain" description="Macroglobulin" evidence="13">
    <location>
        <begin position="245"/>
        <end position="324"/>
    </location>
</feature>
<evidence type="ECO:0000256" key="8">
    <source>
        <dbReference type="ARBA" id="ARBA00023180"/>
    </source>
</evidence>
<evidence type="ECO:0000313" key="15">
    <source>
        <dbReference type="Proteomes" id="UP000472260"/>
    </source>
</evidence>
<evidence type="ECO:0000259" key="10">
    <source>
        <dbReference type="Pfam" id="PF01835"/>
    </source>
</evidence>
<accession>A0A671RHW2</accession>
<protein>
    <recommendedName>
        <fullName evidence="16">Macroglobulin domain-containing protein</fullName>
    </recommendedName>
</protein>
<feature type="signal peptide" evidence="9">
    <location>
        <begin position="1"/>
        <end position="20"/>
    </location>
</feature>
<feature type="domain" description="Macroglobulin" evidence="11">
    <location>
        <begin position="370"/>
        <end position="458"/>
    </location>
</feature>
<keyword evidence="6" id="KW-0722">Serine protease inhibitor</keyword>
<dbReference type="Pfam" id="PF17790">
    <property type="entry name" value="MG1"/>
    <property type="match status" value="1"/>
</dbReference>
<dbReference type="Pfam" id="PF17791">
    <property type="entry name" value="MG3"/>
    <property type="match status" value="1"/>
</dbReference>
<dbReference type="Pfam" id="PF17789">
    <property type="entry name" value="MG4"/>
    <property type="match status" value="1"/>
</dbReference>
<feature type="chain" id="PRO_5025350567" description="Macroglobulin domain-containing protein" evidence="9">
    <location>
        <begin position="21"/>
        <end position="510"/>
    </location>
</feature>
<dbReference type="GO" id="GO:0005576">
    <property type="term" value="C:extracellular region"/>
    <property type="evidence" value="ECO:0007669"/>
    <property type="project" value="UniProtKB-SubCell"/>
</dbReference>
<feature type="domain" description="Complement C3/4/5 macroglobulin" evidence="12">
    <location>
        <begin position="45"/>
        <end position="144"/>
    </location>
</feature>
<evidence type="ECO:0000259" key="12">
    <source>
        <dbReference type="Pfam" id="PF17790"/>
    </source>
</evidence>
<keyword evidence="8" id="KW-0325">Glycoprotein</keyword>